<dbReference type="Pfam" id="PF12697">
    <property type="entry name" value="Abhydrolase_6"/>
    <property type="match status" value="1"/>
</dbReference>
<dbReference type="KEGG" id="vgo:GJW-30_1_03290"/>
<proteinExistence type="predicted"/>
<protein>
    <submittedName>
        <fullName evidence="2">Acyl-CoA esterase</fullName>
    </submittedName>
</protein>
<dbReference type="SUPFAM" id="SSF53474">
    <property type="entry name" value="alpha/beta-Hydrolases"/>
    <property type="match status" value="1"/>
</dbReference>
<organism evidence="2 3">
    <name type="scientific">Variibacter gotjawalensis</name>
    <dbReference type="NCBI Taxonomy" id="1333996"/>
    <lineage>
        <taxon>Bacteria</taxon>
        <taxon>Pseudomonadati</taxon>
        <taxon>Pseudomonadota</taxon>
        <taxon>Alphaproteobacteria</taxon>
        <taxon>Hyphomicrobiales</taxon>
        <taxon>Nitrobacteraceae</taxon>
        <taxon>Variibacter</taxon>
    </lineage>
</organism>
<sequence>MTEPKSHFIEAADGLKLHAVEYGVDNGGLPVVCLPGLARTVGDFAGIARALAADGRRVVVIEYRGRGLSGYDSNLANYNPLIEIRDALTVFDTLSVSRAVFVGTSRGGILTMLMAPTEGSRIAGVVLNDIGPELMIEGLVRIKGYVGKLPQPKSIDDGAAILKELFEVQFPNYTAADWLGSAELTWREENGTLKLSYDPNLSVTVKDVEPDQTPPTMWDQFDALKSKPLMLVRGALTDLISSATAKKMAERHPGMELIEIADEGHPVRLDRPEVAERIKAFVRACDV</sequence>
<dbReference type="Gene3D" id="3.40.50.1820">
    <property type="entry name" value="alpha/beta hydrolase"/>
    <property type="match status" value="1"/>
</dbReference>
<dbReference type="InterPro" id="IPR050228">
    <property type="entry name" value="Carboxylesterase_BioH"/>
</dbReference>
<gene>
    <name evidence="2" type="ORF">GJW-30_1_03290</name>
</gene>
<dbReference type="PANTHER" id="PTHR43194">
    <property type="entry name" value="HYDROLASE ALPHA/BETA FOLD FAMILY"/>
    <property type="match status" value="1"/>
</dbReference>
<evidence type="ECO:0000313" key="2">
    <source>
        <dbReference type="EMBL" id="BAT60741.1"/>
    </source>
</evidence>
<evidence type="ECO:0000313" key="3">
    <source>
        <dbReference type="Proteomes" id="UP000236884"/>
    </source>
</evidence>
<name>A0A0S3PXR9_9BRAD</name>
<dbReference type="PANTHER" id="PTHR43194:SF2">
    <property type="entry name" value="PEROXISOMAL MEMBRANE PROTEIN LPX1"/>
    <property type="match status" value="1"/>
</dbReference>
<accession>A0A0S3PXR9</accession>
<dbReference type="EMBL" id="AP014946">
    <property type="protein sequence ID" value="BAT60741.1"/>
    <property type="molecule type" value="Genomic_DNA"/>
</dbReference>
<dbReference type="RefSeq" id="WP_096357228.1">
    <property type="nucleotide sequence ID" value="NZ_AP014946.1"/>
</dbReference>
<keyword evidence="3" id="KW-1185">Reference proteome</keyword>
<dbReference type="InterPro" id="IPR029058">
    <property type="entry name" value="AB_hydrolase_fold"/>
</dbReference>
<dbReference type="OrthoDB" id="9791366at2"/>
<dbReference type="AlphaFoldDB" id="A0A0S3PXR9"/>
<feature type="domain" description="AB hydrolase-1" evidence="1">
    <location>
        <begin position="31"/>
        <end position="273"/>
    </location>
</feature>
<reference evidence="2 3" key="1">
    <citation type="submission" date="2015-08" db="EMBL/GenBank/DDBJ databases">
        <title>Investigation of the bacterial diversity of lava forest soil.</title>
        <authorList>
            <person name="Lee J.S."/>
        </authorList>
    </citation>
    <scope>NUCLEOTIDE SEQUENCE [LARGE SCALE GENOMIC DNA]</scope>
    <source>
        <strain evidence="2 3">GJW-30</strain>
    </source>
</reference>
<dbReference type="InterPro" id="IPR000073">
    <property type="entry name" value="AB_hydrolase_1"/>
</dbReference>
<dbReference type="Proteomes" id="UP000236884">
    <property type="component" value="Chromosome"/>
</dbReference>
<evidence type="ECO:0000259" key="1">
    <source>
        <dbReference type="Pfam" id="PF12697"/>
    </source>
</evidence>